<dbReference type="InterPro" id="IPR027450">
    <property type="entry name" value="AlkB-like"/>
</dbReference>
<dbReference type="Gene3D" id="2.60.120.590">
    <property type="entry name" value="Alpha-ketoglutarate-dependent dioxygenase AlkB-like"/>
    <property type="match status" value="1"/>
</dbReference>
<accession>A0ABV2ZS42</accession>
<keyword evidence="3" id="KW-1185">Reference proteome</keyword>
<dbReference type="SUPFAM" id="SSF51197">
    <property type="entry name" value="Clavaminate synthase-like"/>
    <property type="match status" value="1"/>
</dbReference>
<feature type="domain" description="Fe2OG dioxygenase" evidence="1">
    <location>
        <begin position="109"/>
        <end position="207"/>
    </location>
</feature>
<dbReference type="EMBL" id="JBEZVE010000020">
    <property type="protein sequence ID" value="MEU3785300.1"/>
    <property type="molecule type" value="Genomic_DNA"/>
</dbReference>
<sequence length="209" mass="23056">MTAHHLQGSLFDQTDELRLGPLDGIHRTVLGAGAWIDALPGWLTGSDALFEHLAAEVPWRAERRKMYDNDVAVPRLLAFYAAEQTLPHPVLEEARRALSAHYADELGEPFVTAGLCHYRDGRDSVAWHGDRIGRGARQDTMVAILSVGAPRDLLLRPVRGGETVRRPLGHGDLIVMGGSCQRTWEHCVPKSARAAGPRISIQFRPHGVR</sequence>
<dbReference type="InterPro" id="IPR032854">
    <property type="entry name" value="ALKBH3"/>
</dbReference>
<dbReference type="PANTHER" id="PTHR31212">
    <property type="entry name" value="ALPHA-KETOGLUTARATE-DEPENDENT DIOXYGENASE ALKB HOMOLOG 3"/>
    <property type="match status" value="1"/>
</dbReference>
<keyword evidence="2" id="KW-0560">Oxidoreductase</keyword>
<protein>
    <submittedName>
        <fullName evidence="2">Alpha-ketoglutarate-dependent dioxygenase AlkB</fullName>
    </submittedName>
</protein>
<dbReference type="Proteomes" id="UP001550739">
    <property type="component" value="Unassembled WGS sequence"/>
</dbReference>
<evidence type="ECO:0000313" key="3">
    <source>
        <dbReference type="Proteomes" id="UP001550739"/>
    </source>
</evidence>
<organism evidence="2 3">
    <name type="scientific">Streptomyces sp. 900129855</name>
    <dbReference type="NCBI Taxonomy" id="3155129"/>
    <lineage>
        <taxon>Bacteria</taxon>
        <taxon>Bacillati</taxon>
        <taxon>Actinomycetota</taxon>
        <taxon>Actinomycetes</taxon>
        <taxon>Kitasatosporales</taxon>
        <taxon>Streptomycetaceae</taxon>
        <taxon>Streptomyces</taxon>
    </lineage>
</organism>
<dbReference type="RefSeq" id="WP_334582296.1">
    <property type="nucleotide sequence ID" value="NZ_JBEZVE010000020.1"/>
</dbReference>
<reference evidence="2 3" key="1">
    <citation type="submission" date="2024-06" db="EMBL/GenBank/DDBJ databases">
        <title>The Natural Products Discovery Center: Release of the First 8490 Sequenced Strains for Exploring Actinobacteria Biosynthetic Diversity.</title>
        <authorList>
            <person name="Kalkreuter E."/>
            <person name="Kautsar S.A."/>
            <person name="Yang D."/>
            <person name="Bader C.D."/>
            <person name="Teijaro C.N."/>
            <person name="Fluegel L."/>
            <person name="Davis C.M."/>
            <person name="Simpson J.R."/>
            <person name="Lauterbach L."/>
            <person name="Steele A.D."/>
            <person name="Gui C."/>
            <person name="Meng S."/>
            <person name="Li G."/>
            <person name="Viehrig K."/>
            <person name="Ye F."/>
            <person name="Su P."/>
            <person name="Kiefer A.F."/>
            <person name="Nichols A."/>
            <person name="Cepeda A.J."/>
            <person name="Yan W."/>
            <person name="Fan B."/>
            <person name="Jiang Y."/>
            <person name="Adhikari A."/>
            <person name="Zheng C.-J."/>
            <person name="Schuster L."/>
            <person name="Cowan T.M."/>
            <person name="Smanski M.J."/>
            <person name="Chevrette M.G."/>
            <person name="De Carvalho L.P.S."/>
            <person name="Shen B."/>
        </authorList>
    </citation>
    <scope>NUCLEOTIDE SEQUENCE [LARGE SCALE GENOMIC DNA]</scope>
    <source>
        <strain evidence="2 3">NPDC033843</strain>
    </source>
</reference>
<dbReference type="InterPro" id="IPR005123">
    <property type="entry name" value="Oxoglu/Fe-dep_dioxygenase_dom"/>
</dbReference>
<evidence type="ECO:0000259" key="1">
    <source>
        <dbReference type="PROSITE" id="PS51471"/>
    </source>
</evidence>
<name>A0ABV2ZS42_9ACTN</name>
<gene>
    <name evidence="2" type="ORF">AB0E89_32985</name>
</gene>
<dbReference type="PANTHER" id="PTHR31212:SF4">
    <property type="entry name" value="ALPHA-KETOGLUTARATE-DEPENDENT DIOXYGENASE ALKB HOMOLOG 3"/>
    <property type="match status" value="1"/>
</dbReference>
<comment type="caution">
    <text evidence="2">The sequence shown here is derived from an EMBL/GenBank/DDBJ whole genome shotgun (WGS) entry which is preliminary data.</text>
</comment>
<dbReference type="Pfam" id="PF13532">
    <property type="entry name" value="2OG-FeII_Oxy_2"/>
    <property type="match status" value="1"/>
</dbReference>
<dbReference type="InterPro" id="IPR037151">
    <property type="entry name" value="AlkB-like_sf"/>
</dbReference>
<evidence type="ECO:0000313" key="2">
    <source>
        <dbReference type="EMBL" id="MEU3785300.1"/>
    </source>
</evidence>
<dbReference type="PROSITE" id="PS51471">
    <property type="entry name" value="FE2OG_OXY"/>
    <property type="match status" value="1"/>
</dbReference>
<keyword evidence="2" id="KW-0223">Dioxygenase</keyword>
<dbReference type="GO" id="GO:0051213">
    <property type="term" value="F:dioxygenase activity"/>
    <property type="evidence" value="ECO:0007669"/>
    <property type="project" value="UniProtKB-KW"/>
</dbReference>
<proteinExistence type="predicted"/>